<keyword evidence="2" id="KW-0813">Transport</keyword>
<dbReference type="AlphaFoldDB" id="A0A4Y6UN52"/>
<protein>
    <submittedName>
        <fullName evidence="10">Twin-arginine translocase subunit TatB</fullName>
    </submittedName>
</protein>
<organism evidence="10 11">
    <name type="scientific">Swingsia samuiensis</name>
    <dbReference type="NCBI Taxonomy" id="1293412"/>
    <lineage>
        <taxon>Bacteria</taxon>
        <taxon>Pseudomonadati</taxon>
        <taxon>Pseudomonadota</taxon>
        <taxon>Alphaproteobacteria</taxon>
        <taxon>Acetobacterales</taxon>
        <taxon>Acetobacteraceae</taxon>
        <taxon>Swingsia</taxon>
    </lineage>
</organism>
<dbReference type="RefSeq" id="WP_141461457.1">
    <property type="nucleotide sequence ID" value="NZ_CP038141.1"/>
</dbReference>
<dbReference type="GO" id="GO:0043953">
    <property type="term" value="P:protein transport by the Tat complex"/>
    <property type="evidence" value="ECO:0007669"/>
    <property type="project" value="InterPro"/>
</dbReference>
<accession>A0A4Y6UN52</accession>
<dbReference type="KEGG" id="ssam:E3D00_07805"/>
<evidence type="ECO:0000256" key="8">
    <source>
        <dbReference type="ARBA" id="ARBA00023136"/>
    </source>
</evidence>
<sequence>MFDFSFSEIALFVIVAMVFIRPKDLPVAIRTISNGLKAMRRMAGEFQSHIDEMVRDADLTETRDQLRDLKNFNFRDHVTKTIDKDNSIRKSLDFQPSGLDALPKVPSPPPPPIEASSNPSKPYNALQREQENQQDDLEGVPVILPPTTARRLKHEQERWKGPTIVPPIRVIHHGKRVAISSMEKGS</sequence>
<comment type="subcellular location">
    <subcellularLocation>
        <location evidence="1">Membrane</location>
        <topology evidence="1">Single-pass membrane protein</topology>
    </subcellularLocation>
</comment>
<evidence type="ECO:0000256" key="2">
    <source>
        <dbReference type="ARBA" id="ARBA00022448"/>
    </source>
</evidence>
<evidence type="ECO:0000256" key="7">
    <source>
        <dbReference type="ARBA" id="ARBA00023010"/>
    </source>
</evidence>
<dbReference type="GO" id="GO:0008320">
    <property type="term" value="F:protein transmembrane transporter activity"/>
    <property type="evidence" value="ECO:0007669"/>
    <property type="project" value="InterPro"/>
</dbReference>
<name>A0A4Y6UN52_9PROT</name>
<evidence type="ECO:0000256" key="5">
    <source>
        <dbReference type="ARBA" id="ARBA00022927"/>
    </source>
</evidence>
<dbReference type="InterPro" id="IPR003369">
    <property type="entry name" value="TatA/B/E"/>
</dbReference>
<feature type="region of interest" description="Disordered" evidence="9">
    <location>
        <begin position="97"/>
        <end position="144"/>
    </location>
</feature>
<keyword evidence="8" id="KW-0472">Membrane</keyword>
<reference evidence="10 11" key="1">
    <citation type="submission" date="2019-03" db="EMBL/GenBank/DDBJ databases">
        <title>The complete genome sequence of Swingsia samuiensis NBRC107927(T).</title>
        <authorList>
            <person name="Chua K.-O."/>
            <person name="Chan K.-G."/>
            <person name="See-Too W.-S."/>
        </authorList>
    </citation>
    <scope>NUCLEOTIDE SEQUENCE [LARGE SCALE GENOMIC DNA]</scope>
    <source>
        <strain evidence="10 11">AH83</strain>
    </source>
</reference>
<keyword evidence="4" id="KW-0812">Transmembrane</keyword>
<keyword evidence="3" id="KW-1003">Cell membrane</keyword>
<evidence type="ECO:0000256" key="3">
    <source>
        <dbReference type="ARBA" id="ARBA00022475"/>
    </source>
</evidence>
<dbReference type="Pfam" id="PF02416">
    <property type="entry name" value="TatA_B_E"/>
    <property type="match status" value="1"/>
</dbReference>
<dbReference type="OrthoDB" id="7206969at2"/>
<evidence type="ECO:0000313" key="10">
    <source>
        <dbReference type="EMBL" id="QDH17475.1"/>
    </source>
</evidence>
<dbReference type="Gene3D" id="1.20.5.3310">
    <property type="match status" value="1"/>
</dbReference>
<keyword evidence="6" id="KW-1133">Transmembrane helix</keyword>
<dbReference type="NCBIfam" id="TIGR01410">
    <property type="entry name" value="tatB"/>
    <property type="match status" value="1"/>
</dbReference>
<keyword evidence="11" id="KW-1185">Reference proteome</keyword>
<evidence type="ECO:0000256" key="4">
    <source>
        <dbReference type="ARBA" id="ARBA00022692"/>
    </source>
</evidence>
<dbReference type="PRINTS" id="PR01506">
    <property type="entry name" value="TATBPROTEIN"/>
</dbReference>
<keyword evidence="7" id="KW-0811">Translocation</keyword>
<dbReference type="EMBL" id="CP038141">
    <property type="protein sequence ID" value="QDH17475.1"/>
    <property type="molecule type" value="Genomic_DNA"/>
</dbReference>
<dbReference type="GO" id="GO:0016020">
    <property type="term" value="C:membrane"/>
    <property type="evidence" value="ECO:0007669"/>
    <property type="project" value="InterPro"/>
</dbReference>
<evidence type="ECO:0000256" key="9">
    <source>
        <dbReference type="SAM" id="MobiDB-lite"/>
    </source>
</evidence>
<evidence type="ECO:0000313" key="11">
    <source>
        <dbReference type="Proteomes" id="UP000316313"/>
    </source>
</evidence>
<gene>
    <name evidence="10" type="primary">tatB</name>
    <name evidence="10" type="ORF">E3D00_07805</name>
</gene>
<evidence type="ECO:0000256" key="1">
    <source>
        <dbReference type="ARBA" id="ARBA00004167"/>
    </source>
</evidence>
<keyword evidence="5" id="KW-0653">Protein transport</keyword>
<dbReference type="Proteomes" id="UP000316313">
    <property type="component" value="Chromosome"/>
</dbReference>
<dbReference type="InterPro" id="IPR018448">
    <property type="entry name" value="TatB"/>
</dbReference>
<proteinExistence type="predicted"/>
<evidence type="ECO:0000256" key="6">
    <source>
        <dbReference type="ARBA" id="ARBA00022989"/>
    </source>
</evidence>